<feature type="transmembrane region" description="Helical" evidence="1">
    <location>
        <begin position="173"/>
        <end position="192"/>
    </location>
</feature>
<keyword evidence="1" id="KW-1133">Transmembrane helix</keyword>
<protein>
    <submittedName>
        <fullName evidence="2">Uncharacterized protein</fullName>
    </submittedName>
</protein>
<feature type="transmembrane region" description="Helical" evidence="1">
    <location>
        <begin position="108"/>
        <end position="133"/>
    </location>
</feature>
<accession>A0A1J5Q691</accession>
<sequence length="225" mass="24584">MDFSSFLTAPPWLPEPQLMRWAWHLSWALVLAAGVVWMGRPQVRWPLALMALLWTLFAGALSPAHWLGLAFQSPSLTSVGLCLLWLVRQWPSRRLAASRAAKPGASASLAWLVLSGAGLMLGGLLLGDLLAWWPVSVYAWGFGTPALLLACSLTLVFWLVFGSGTAGQQATGVIAAVLVVFTVTRLPSGNLWDAVLDPWLWMSLQVAALVRLWRWGSARFRAGRV</sequence>
<proteinExistence type="predicted"/>
<comment type="caution">
    <text evidence="2">The sequence shown here is derived from an EMBL/GenBank/DDBJ whole genome shotgun (WGS) entry which is preliminary data.</text>
</comment>
<feature type="transmembrane region" description="Helical" evidence="1">
    <location>
        <begin position="198"/>
        <end position="216"/>
    </location>
</feature>
<feature type="transmembrane region" description="Helical" evidence="1">
    <location>
        <begin position="69"/>
        <end position="87"/>
    </location>
</feature>
<gene>
    <name evidence="2" type="ORF">GALL_428230</name>
</gene>
<keyword evidence="1" id="KW-0472">Membrane</keyword>
<feature type="transmembrane region" description="Helical" evidence="1">
    <location>
        <begin position="139"/>
        <end position="161"/>
    </location>
</feature>
<evidence type="ECO:0000313" key="2">
    <source>
        <dbReference type="EMBL" id="OIQ75511.1"/>
    </source>
</evidence>
<organism evidence="2">
    <name type="scientific">mine drainage metagenome</name>
    <dbReference type="NCBI Taxonomy" id="410659"/>
    <lineage>
        <taxon>unclassified sequences</taxon>
        <taxon>metagenomes</taxon>
        <taxon>ecological metagenomes</taxon>
    </lineage>
</organism>
<feature type="transmembrane region" description="Helical" evidence="1">
    <location>
        <begin position="45"/>
        <end position="63"/>
    </location>
</feature>
<dbReference type="AlphaFoldDB" id="A0A1J5Q691"/>
<feature type="transmembrane region" description="Helical" evidence="1">
    <location>
        <begin position="20"/>
        <end position="38"/>
    </location>
</feature>
<name>A0A1J5Q691_9ZZZZ</name>
<dbReference type="EMBL" id="MLJW01002143">
    <property type="protein sequence ID" value="OIQ75511.1"/>
    <property type="molecule type" value="Genomic_DNA"/>
</dbReference>
<keyword evidence="1" id="KW-0812">Transmembrane</keyword>
<reference evidence="2" key="1">
    <citation type="submission" date="2016-10" db="EMBL/GenBank/DDBJ databases">
        <title>Sequence of Gallionella enrichment culture.</title>
        <authorList>
            <person name="Poehlein A."/>
            <person name="Muehling M."/>
            <person name="Daniel R."/>
        </authorList>
    </citation>
    <scope>NUCLEOTIDE SEQUENCE</scope>
</reference>
<evidence type="ECO:0000256" key="1">
    <source>
        <dbReference type="SAM" id="Phobius"/>
    </source>
</evidence>